<name>A0AA96VB32_9EURY</name>
<feature type="transmembrane region" description="Helical" evidence="1">
    <location>
        <begin position="133"/>
        <end position="151"/>
    </location>
</feature>
<protein>
    <submittedName>
        <fullName evidence="2">Uncharacterized protein</fullName>
    </submittedName>
</protein>
<proteinExistence type="predicted"/>
<dbReference type="AlphaFoldDB" id="A0AA96VB32"/>
<keyword evidence="1" id="KW-1133">Transmembrane helix</keyword>
<dbReference type="KEGG" id="mees:MmiEs2_12390"/>
<keyword evidence="1" id="KW-0472">Membrane</keyword>
<organism evidence="2 3">
    <name type="scientific">Methanimicrococcus stummii</name>
    <dbReference type="NCBI Taxonomy" id="3028294"/>
    <lineage>
        <taxon>Archaea</taxon>
        <taxon>Methanobacteriati</taxon>
        <taxon>Methanobacteriota</taxon>
        <taxon>Stenosarchaea group</taxon>
        <taxon>Methanomicrobia</taxon>
        <taxon>Methanosarcinales</taxon>
        <taxon>Methanosarcinaceae</taxon>
        <taxon>Methanimicrococcus</taxon>
    </lineage>
</organism>
<keyword evidence="3" id="KW-1185">Reference proteome</keyword>
<feature type="transmembrane region" description="Helical" evidence="1">
    <location>
        <begin position="80"/>
        <end position="98"/>
    </location>
</feature>
<accession>A0AA96VB32</accession>
<gene>
    <name evidence="2" type="ORF">MmiEs2_12390</name>
</gene>
<dbReference type="EMBL" id="CP131062">
    <property type="protein sequence ID" value="WNY29025.1"/>
    <property type="molecule type" value="Genomic_DNA"/>
</dbReference>
<feature type="transmembrane region" description="Helical" evidence="1">
    <location>
        <begin position="163"/>
        <end position="189"/>
    </location>
</feature>
<evidence type="ECO:0000313" key="3">
    <source>
        <dbReference type="Proteomes" id="UP001302662"/>
    </source>
</evidence>
<evidence type="ECO:0000313" key="2">
    <source>
        <dbReference type="EMBL" id="WNY29025.1"/>
    </source>
</evidence>
<dbReference type="Proteomes" id="UP001302662">
    <property type="component" value="Chromosome"/>
</dbReference>
<feature type="transmembrane region" description="Helical" evidence="1">
    <location>
        <begin position="104"/>
        <end position="126"/>
    </location>
</feature>
<reference evidence="2 3" key="1">
    <citation type="submission" date="2023-07" db="EMBL/GenBank/DDBJ databases">
        <title>Closed genome sequence of Methanimicrococcus sp. Es2.</title>
        <authorList>
            <person name="Protasov E."/>
            <person name="Platt K."/>
            <person name="Reeh H."/>
            <person name="Poehlein A."/>
            <person name="Daniel R."/>
            <person name="Brune A."/>
        </authorList>
    </citation>
    <scope>NUCLEOTIDE SEQUENCE [LARGE SCALE GENOMIC DNA]</scope>
    <source>
        <strain evidence="2 3">Es2</strain>
    </source>
</reference>
<evidence type="ECO:0000256" key="1">
    <source>
        <dbReference type="SAM" id="Phobius"/>
    </source>
</evidence>
<feature type="transmembrane region" description="Helical" evidence="1">
    <location>
        <begin position="201"/>
        <end position="219"/>
    </location>
</feature>
<sequence length="241" mass="27805">MDDTEYNQCTFRHFSHILLISTLLYYYFAELHNSYITFEKSLTTRVVFRKRSCFITQFDNLNSFLVISMNIQYLKENKKYFFAGLVFLFLVLYIPLYFIHSEIFVLIILLCSISVVLFGGALYGLITKDKYGAALLGFLFPAMRGIFDLLTFEPGIDSYVRDFLIYCIALSTALHFFVIALLCAAAGWFASVTSENKNYRILCYAVTILLLAGSVYFVFNPLDSFFFSISEMILIRIGVPY</sequence>
<keyword evidence="1" id="KW-0812">Transmembrane</keyword>